<dbReference type="AlphaFoldDB" id="A0A8J7SLU2"/>
<dbReference type="RefSeq" id="WP_200311601.1">
    <property type="nucleotide sequence ID" value="NZ_JAENIM010000039.1"/>
</dbReference>
<evidence type="ECO:0000256" key="1">
    <source>
        <dbReference type="SAM" id="SignalP"/>
    </source>
</evidence>
<evidence type="ECO:0000313" key="2">
    <source>
        <dbReference type="EMBL" id="MBK1791605.1"/>
    </source>
</evidence>
<keyword evidence="3" id="KW-1185">Reference proteome</keyword>
<dbReference type="EMBL" id="JAENIM010000039">
    <property type="protein sequence ID" value="MBK1791605.1"/>
    <property type="molecule type" value="Genomic_DNA"/>
</dbReference>
<accession>A0A8J7SLU2</accession>
<organism evidence="2 3">
    <name type="scientific">Persicirhabdus sediminis</name>
    <dbReference type="NCBI Taxonomy" id="454144"/>
    <lineage>
        <taxon>Bacteria</taxon>
        <taxon>Pseudomonadati</taxon>
        <taxon>Verrucomicrobiota</taxon>
        <taxon>Verrucomicrobiia</taxon>
        <taxon>Verrucomicrobiales</taxon>
        <taxon>Verrucomicrobiaceae</taxon>
        <taxon>Persicirhabdus</taxon>
    </lineage>
</organism>
<feature type="signal peptide" evidence="1">
    <location>
        <begin position="1"/>
        <end position="23"/>
    </location>
</feature>
<gene>
    <name evidence="2" type="ORF">JIN82_10625</name>
</gene>
<feature type="chain" id="PRO_5035192433" evidence="1">
    <location>
        <begin position="24"/>
        <end position="447"/>
    </location>
</feature>
<evidence type="ECO:0000313" key="3">
    <source>
        <dbReference type="Proteomes" id="UP000624703"/>
    </source>
</evidence>
<dbReference type="Proteomes" id="UP000624703">
    <property type="component" value="Unassembled WGS sequence"/>
</dbReference>
<reference evidence="2" key="1">
    <citation type="submission" date="2021-01" db="EMBL/GenBank/DDBJ databases">
        <title>Modified the classification status of verrucomicrobia.</title>
        <authorList>
            <person name="Feng X."/>
        </authorList>
    </citation>
    <scope>NUCLEOTIDE SEQUENCE</scope>
    <source>
        <strain evidence="2">_KCTC 22039</strain>
    </source>
</reference>
<name>A0A8J7SLU2_9BACT</name>
<keyword evidence="1" id="KW-0732">Signal</keyword>
<comment type="caution">
    <text evidence="2">The sequence shown here is derived from an EMBL/GenBank/DDBJ whole genome shotgun (WGS) entry which is preliminary data.</text>
</comment>
<protein>
    <submittedName>
        <fullName evidence="2">Uncharacterized protein</fullName>
    </submittedName>
</protein>
<proteinExistence type="predicted"/>
<sequence>MSSLYIPKKFLLSSLAGLTAASAGSPEGDWNAFNIQTPKNLDINYVEENGDTPGYVELQGGWDFEVHGPESLSVNAAGQFNGGSISFLTDTGRTKVISDGKTEYLWRNANEDVLMGSKYESPSAGGSQNWTQVFSIVLRQPTTLSEEDLLGDWQAVRMQVPKCITFDYDEVIEANELAGHYQFDIESFEITFSTHLVDDQTEYRATINTDEVGTYSTPSNDTVALSFGINPKINASKTVMVATESEGSISDPDNASQVLLIFIKKSSVAATEASLAGLWGHSNFDTPLFYEAYNAEQIDPSGGYQFDAEALPQTVTPFGTVKDARGGASFELKSAGYLTATEANEPASHVYYTQDQQIMLAWHAIDTKNANTSRIGFSMLTRYERPLDIAFNPEDPTEIAITIPDGMNLEKSSTLGDWDNVTPSNDGAHIENTEPGSAFYRVVPQQD</sequence>